<dbReference type="PROSITE" id="PS50126">
    <property type="entry name" value="S1"/>
    <property type="match status" value="5"/>
</dbReference>
<feature type="compositionally biased region" description="Basic and acidic residues" evidence="4">
    <location>
        <begin position="89"/>
        <end position="106"/>
    </location>
</feature>
<evidence type="ECO:0000256" key="3">
    <source>
        <dbReference type="ARBA" id="ARBA00023274"/>
    </source>
</evidence>
<dbReference type="SMART" id="SM00316">
    <property type="entry name" value="S1"/>
    <property type="match status" value="5"/>
</dbReference>
<accession>A0ABY9WTD0</accession>
<feature type="compositionally biased region" description="Low complexity" evidence="4">
    <location>
        <begin position="143"/>
        <end position="172"/>
    </location>
</feature>
<dbReference type="InterPro" id="IPR012340">
    <property type="entry name" value="NA-bd_OB-fold"/>
</dbReference>
<feature type="domain" description="S1 motif" evidence="5">
    <location>
        <begin position="300"/>
        <end position="364"/>
    </location>
</feature>
<dbReference type="InterPro" id="IPR050437">
    <property type="entry name" value="Ribos_protein_bS1-like"/>
</dbReference>
<evidence type="ECO:0000259" key="5">
    <source>
        <dbReference type="PROSITE" id="PS50126"/>
    </source>
</evidence>
<keyword evidence="2" id="KW-0689">Ribosomal protein</keyword>
<dbReference type="PANTHER" id="PTHR10724:SF7">
    <property type="entry name" value="SMALL RIBOSOMAL SUBUNIT PROTEIN BS1C"/>
    <property type="match status" value="1"/>
</dbReference>
<dbReference type="Pfam" id="PF00575">
    <property type="entry name" value="S1"/>
    <property type="match status" value="4"/>
</dbReference>
<feature type="domain" description="S1 motif" evidence="5">
    <location>
        <begin position="480"/>
        <end position="549"/>
    </location>
</feature>
<feature type="compositionally biased region" description="Gly residues" evidence="4">
    <location>
        <begin position="9"/>
        <end position="20"/>
    </location>
</feature>
<dbReference type="SUPFAM" id="SSF50249">
    <property type="entry name" value="Nucleic acid-binding proteins"/>
    <property type="match status" value="5"/>
</dbReference>
<feature type="region of interest" description="Disordered" evidence="4">
    <location>
        <begin position="548"/>
        <end position="581"/>
    </location>
</feature>
<evidence type="ECO:0000256" key="4">
    <source>
        <dbReference type="SAM" id="MobiDB-lite"/>
    </source>
</evidence>
<feature type="domain" description="S1 motif" evidence="5">
    <location>
        <begin position="385"/>
        <end position="463"/>
    </location>
</feature>
<evidence type="ECO:0000313" key="6">
    <source>
        <dbReference type="EMBL" id="WNG47042.1"/>
    </source>
</evidence>
<feature type="region of interest" description="Disordered" evidence="4">
    <location>
        <begin position="1"/>
        <end position="189"/>
    </location>
</feature>
<name>A0ABY9WTD0_9BACT</name>
<feature type="domain" description="S1 motif" evidence="5">
    <location>
        <begin position="217"/>
        <end position="282"/>
    </location>
</feature>
<evidence type="ECO:0000256" key="1">
    <source>
        <dbReference type="ARBA" id="ARBA00006767"/>
    </source>
</evidence>
<dbReference type="CDD" id="cd05688">
    <property type="entry name" value="S1_RPS1_repeat_ec3"/>
    <property type="match status" value="1"/>
</dbReference>
<comment type="similarity">
    <text evidence="1">Belongs to the bacterial ribosomal protein bS1 family.</text>
</comment>
<proteinExistence type="inferred from homology"/>
<reference evidence="6 7" key="1">
    <citation type="submission" date="2019-08" db="EMBL/GenBank/DDBJ databases">
        <title>Archangium and Cystobacter genomes.</title>
        <authorList>
            <person name="Chen I.-C.K."/>
            <person name="Wielgoss S."/>
        </authorList>
    </citation>
    <scope>NUCLEOTIDE SEQUENCE [LARGE SCALE GENOMIC DNA]</scope>
    <source>
        <strain evidence="6 7">Cbm 6</strain>
    </source>
</reference>
<evidence type="ECO:0000256" key="2">
    <source>
        <dbReference type="ARBA" id="ARBA00022980"/>
    </source>
</evidence>
<evidence type="ECO:0000313" key="7">
    <source>
        <dbReference type="Proteomes" id="UP001611383"/>
    </source>
</evidence>
<dbReference type="InterPro" id="IPR003029">
    <property type="entry name" value="S1_domain"/>
</dbReference>
<dbReference type="EMBL" id="CP043494">
    <property type="protein sequence ID" value="WNG47042.1"/>
    <property type="molecule type" value="Genomic_DNA"/>
</dbReference>
<dbReference type="PANTHER" id="PTHR10724">
    <property type="entry name" value="30S RIBOSOMAL PROTEIN S1"/>
    <property type="match status" value="1"/>
</dbReference>
<dbReference type="PRINTS" id="PR00681">
    <property type="entry name" value="RIBOSOMALS1"/>
</dbReference>
<dbReference type="Proteomes" id="UP001611383">
    <property type="component" value="Chromosome"/>
</dbReference>
<feature type="domain" description="S1 motif" evidence="5">
    <location>
        <begin position="583"/>
        <end position="650"/>
    </location>
</feature>
<dbReference type="RefSeq" id="WP_395824119.1">
    <property type="nucleotide sequence ID" value="NZ_CP043494.1"/>
</dbReference>
<keyword evidence="7" id="KW-1185">Reference proteome</keyword>
<dbReference type="CDD" id="cd04465">
    <property type="entry name" value="S1_RPS1_repeat_ec2_hs2"/>
    <property type="match status" value="1"/>
</dbReference>
<protein>
    <submittedName>
        <fullName evidence="6">S1 RNA-binding domain-containing protein</fullName>
    </submittedName>
</protein>
<dbReference type="InterPro" id="IPR035104">
    <property type="entry name" value="Ribosomal_protein_S1-like"/>
</dbReference>
<organism evidence="6 7">
    <name type="scientific">Archangium minus</name>
    <dbReference type="NCBI Taxonomy" id="83450"/>
    <lineage>
        <taxon>Bacteria</taxon>
        <taxon>Pseudomonadati</taxon>
        <taxon>Myxococcota</taxon>
        <taxon>Myxococcia</taxon>
        <taxon>Myxococcales</taxon>
        <taxon>Cystobacterineae</taxon>
        <taxon>Archangiaceae</taxon>
        <taxon>Archangium</taxon>
    </lineage>
</organism>
<dbReference type="Gene3D" id="2.40.50.140">
    <property type="entry name" value="Nucleic acid-binding proteins"/>
    <property type="match status" value="5"/>
</dbReference>
<sequence>MSDEKNGSVGSGGGGAGGFGPKKPKATFGDVMLGIPAGRGGEREERGGRDRDRGSDRPRGERSERGGEREARPAKPEGEAGAQQGQGAPREDRRPRGGDRGGRGGGDRGGGGGRGGERRPQGPMVVVKRASGAVETRGPVTPAPASTAPAETAASPEASTETAAPVASATPAPKAPPAPAPSSALYEEVPESQSFAEMFEAQQKEGGVPARRSVRVGEKVTGTIFQLGADTAFVSLSNAKSEAMIELRELKDDEGVLRYGVGDTIEAHVIEAGARGILLSRALAKGSANMAMLAEARASGMPVEGMVLSVNKGGVEVAIGDVRAFCPISQLDIRFVEKPDQFVGEKLTFRVTEVRDRNVVLSRRSLLEEEQRQLAAKTRETLAEGKVVKGKVTGVRDFGAFVDLGGVEGMIPVSEMSYMRVAHPSDVVKQGDEVEVEILRMEPAQPNSPDKSKHKERITLSMRARQEDPFKTALAEIKEGDRLQGKVVRLQPFGAFVELRPGVDGLVHISALSERRIAHPRDVVQVGETIWVQVEKIDANDKRIGLRRITEEEAQRPAEERPAAAPAEEKKPAEPAAPRPKVGQVVVGKVDRIEPYGVFLVFPGGKGLIPASETGTERGTDLRKKFSLGQELKVALVDIDASGKIRLSITAAERAEERAEVEAWTKSQQPVGGGKKGLGTFADLFKQKMGK</sequence>
<keyword evidence="3" id="KW-0687">Ribonucleoprotein</keyword>
<gene>
    <name evidence="6" type="ORF">F0U60_25120</name>
</gene>
<feature type="compositionally biased region" description="Basic and acidic residues" evidence="4">
    <location>
        <begin position="548"/>
        <end position="573"/>
    </location>
</feature>
<feature type="compositionally biased region" description="Basic and acidic residues" evidence="4">
    <location>
        <begin position="40"/>
        <end position="78"/>
    </location>
</feature>